<evidence type="ECO:0000256" key="1">
    <source>
        <dbReference type="ARBA" id="ARBA00006420"/>
    </source>
</evidence>
<dbReference type="InterPro" id="IPR034904">
    <property type="entry name" value="FSCA_dom_sf"/>
</dbReference>
<organism evidence="3 4">
    <name type="scientific">Rickettsia typhi str. TH1527</name>
    <dbReference type="NCBI Taxonomy" id="1003201"/>
    <lineage>
        <taxon>Bacteria</taxon>
        <taxon>Pseudomonadati</taxon>
        <taxon>Pseudomonadota</taxon>
        <taxon>Alphaproteobacteria</taxon>
        <taxon>Rickettsiales</taxon>
        <taxon>Rickettsiaceae</taxon>
        <taxon>Rickettsieae</taxon>
        <taxon>Rickettsia</taxon>
        <taxon>typhus group</taxon>
    </lineage>
</organism>
<dbReference type="SUPFAM" id="SSF110836">
    <property type="entry name" value="Hypothetical protein SAV1430"/>
    <property type="match status" value="1"/>
</dbReference>
<dbReference type="Gene3D" id="3.30.1370.70">
    <property type="entry name" value="Scaffold protein Nfu/NifU, N-terminal domain"/>
    <property type="match status" value="1"/>
</dbReference>
<dbReference type="SMART" id="SM00932">
    <property type="entry name" value="Nfu_N"/>
    <property type="match status" value="1"/>
</dbReference>
<evidence type="ECO:0000259" key="2">
    <source>
        <dbReference type="SMART" id="SM00932"/>
    </source>
</evidence>
<dbReference type="InterPro" id="IPR001075">
    <property type="entry name" value="NIF_FeS_clus_asmbl_NifU_C"/>
</dbReference>
<feature type="domain" description="Scaffold protein Nfu/NifU N-terminal" evidence="2">
    <location>
        <begin position="3"/>
        <end position="90"/>
    </location>
</feature>
<dbReference type="RefSeq" id="WP_011191097.1">
    <property type="nucleotide sequence ID" value="NC_017066.1"/>
</dbReference>
<dbReference type="Pfam" id="PF01106">
    <property type="entry name" value="NifU"/>
    <property type="match status" value="1"/>
</dbReference>
<protein>
    <recommendedName>
        <fullName evidence="2">Scaffold protein Nfu/NifU N-terminal domain-containing protein</fullName>
    </recommendedName>
</protein>
<dbReference type="InterPro" id="IPR035433">
    <property type="entry name" value="NFU1-like"/>
</dbReference>
<dbReference type="PIRSF" id="PIRSF036773">
    <property type="entry name" value="HIRIP5"/>
    <property type="match status" value="1"/>
</dbReference>
<dbReference type="InterPro" id="IPR014824">
    <property type="entry name" value="Nfu/NifU_N"/>
</dbReference>
<gene>
    <name evidence="3" type="ORF">RTTH1527_03170</name>
</gene>
<dbReference type="Proteomes" id="UP000007581">
    <property type="component" value="Chromosome"/>
</dbReference>
<comment type="similarity">
    <text evidence="1">Belongs to the NifU family.</text>
</comment>
<accession>A0ABM5MWE2</accession>
<dbReference type="EMBL" id="CP003397">
    <property type="protein sequence ID" value="AFE54499.1"/>
    <property type="molecule type" value="Genomic_DNA"/>
</dbReference>
<dbReference type="Pfam" id="PF08712">
    <property type="entry name" value="Nfu_N"/>
    <property type="match status" value="1"/>
</dbReference>
<reference evidence="3" key="1">
    <citation type="submission" date="2012-03" db="EMBL/GenBank/DDBJ databases">
        <authorList>
            <person name="Johnson S.L."/>
            <person name="Sims D."/>
            <person name="Han S."/>
            <person name="Bruce D.C."/>
            <person name="Dasch G.A."/>
        </authorList>
    </citation>
    <scope>NUCLEOTIDE SEQUENCE [LARGE SCALE GENOMIC DNA]</scope>
    <source>
        <strain evidence="3">TH1527</strain>
    </source>
</reference>
<dbReference type="Gene3D" id="3.30.300.130">
    <property type="entry name" value="Fe-S cluster assembly (FSCA)"/>
    <property type="match status" value="1"/>
</dbReference>
<dbReference type="InterPro" id="IPR036498">
    <property type="entry name" value="Nfu/NifU_N_sf"/>
</dbReference>
<evidence type="ECO:0000313" key="4">
    <source>
        <dbReference type="Proteomes" id="UP000007581"/>
    </source>
</evidence>
<dbReference type="PANTHER" id="PTHR11178:SF1">
    <property type="entry name" value="NFU1 IRON-SULFUR CLUSTER SCAFFOLD HOMOLOG, MITOCHONDRIAL"/>
    <property type="match status" value="1"/>
</dbReference>
<sequence length="190" mass="21382">MFIQTEDTPNPDAIKFFPGQEISIDQPVFFSELAEVKGRSTLAESLFHINNVKSVFFGSDFITVTKHAGGNWQVIKPEILMVIMDHFISGFPVFNENTKIDNEKHNIDMLSEIEKQIIETIETRVRPFVTQDGGDIIYKGFESGVVKLALRGACLGCPSSTITLKNGIESMLRHFIPEVQEVQAVEEDFE</sequence>
<name>A0ABM5MWE2_RICTP</name>
<proteinExistence type="inferred from homology"/>
<evidence type="ECO:0000313" key="3">
    <source>
        <dbReference type="EMBL" id="AFE54499.1"/>
    </source>
</evidence>
<dbReference type="SUPFAM" id="SSF117916">
    <property type="entry name" value="Fe-S cluster assembly (FSCA) domain-like"/>
    <property type="match status" value="1"/>
</dbReference>
<dbReference type="PANTHER" id="PTHR11178">
    <property type="entry name" value="IRON-SULFUR CLUSTER SCAFFOLD PROTEIN NFU-RELATED"/>
    <property type="match status" value="1"/>
</dbReference>
<keyword evidence="4" id="KW-1185">Reference proteome</keyword>